<dbReference type="InterPro" id="IPR008984">
    <property type="entry name" value="SMAD_FHA_dom_sf"/>
</dbReference>
<dbReference type="RefSeq" id="WP_090610286.1">
    <property type="nucleotide sequence ID" value="NZ_CP067127.1"/>
</dbReference>
<name>A0A1H8EFR0_9RHOB</name>
<dbReference type="PROSITE" id="PS50006">
    <property type="entry name" value="FHA_DOMAIN"/>
    <property type="match status" value="1"/>
</dbReference>
<evidence type="ECO:0000259" key="2">
    <source>
        <dbReference type="PROSITE" id="PS50006"/>
    </source>
</evidence>
<gene>
    <name evidence="3" type="ORF">SAMN04489859_100254</name>
</gene>
<accession>A0A1H8EFR0</accession>
<dbReference type="SMART" id="SM00240">
    <property type="entry name" value="FHA"/>
    <property type="match status" value="1"/>
</dbReference>
<dbReference type="STRING" id="34002.SAMN04489859_100254"/>
<dbReference type="InterPro" id="IPR000253">
    <property type="entry name" value="FHA_dom"/>
</dbReference>
<dbReference type="Pfam" id="PF00498">
    <property type="entry name" value="FHA"/>
    <property type="match status" value="1"/>
</dbReference>
<evidence type="ECO:0000313" key="4">
    <source>
        <dbReference type="Proteomes" id="UP000199054"/>
    </source>
</evidence>
<dbReference type="CDD" id="cd00060">
    <property type="entry name" value="FHA"/>
    <property type="match status" value="1"/>
</dbReference>
<sequence length="448" mass="48755">MKVRLVVETAPLAQAVTEYIFTGGRVVIGRGDDADWTLNDPDMFVSRQHCILTEKDGQMLATDASSGGLFIDNAANPVGTGNAVVIEPGMRLRMGDVVLRVEDAAAPVSEPAPSGQTGRMVFDFGSKPDEPPSEPIERPASLPDPFGLSGGGRNYERRRDPKPSKPLDQDDDFALDLRKQTLAAETPPHRSGGYFDSSSPAAATPADPTPAATPDLFADWVASSAEPPAEAEPQPESRQPQPDAAPVSAAPRPADGDLRDALLRSMGLDPAQFAGDPQRQAERIGQSMRLLVEGVMQLLRTRAQAKQKARVAQTIIASADVNPLKFLASPEEVMASFIEPRGRGYLGPDDALREAFRDLTDHELRTWSALQTALRRMIDRFDPEGIEAAMENVGVLENLIAGGRSAKLWRLYQERYRDIARSAEDQFLGEVGADFRDAYENDGRRRDD</sequence>
<feature type="region of interest" description="Disordered" evidence="1">
    <location>
        <begin position="107"/>
        <end position="170"/>
    </location>
</feature>
<dbReference type="SUPFAM" id="SSF49879">
    <property type="entry name" value="SMAD/FHA domain"/>
    <property type="match status" value="1"/>
</dbReference>
<organism evidence="3 4">
    <name type="scientific">Paracoccus alcaliphilus</name>
    <dbReference type="NCBI Taxonomy" id="34002"/>
    <lineage>
        <taxon>Bacteria</taxon>
        <taxon>Pseudomonadati</taxon>
        <taxon>Pseudomonadota</taxon>
        <taxon>Alphaproteobacteria</taxon>
        <taxon>Rhodobacterales</taxon>
        <taxon>Paracoccaceae</taxon>
        <taxon>Paracoccus</taxon>
    </lineage>
</organism>
<dbReference type="Pfam" id="PF20232">
    <property type="entry name" value="T6SS_FHA_C"/>
    <property type="match status" value="1"/>
</dbReference>
<feature type="compositionally biased region" description="Basic and acidic residues" evidence="1">
    <location>
        <begin position="154"/>
        <end position="168"/>
    </location>
</feature>
<proteinExistence type="predicted"/>
<dbReference type="AlphaFoldDB" id="A0A1H8EFR0"/>
<evidence type="ECO:0000256" key="1">
    <source>
        <dbReference type="SAM" id="MobiDB-lite"/>
    </source>
</evidence>
<dbReference type="Gene3D" id="2.60.200.20">
    <property type="match status" value="1"/>
</dbReference>
<dbReference type="EMBL" id="FODE01000002">
    <property type="protein sequence ID" value="SEN18332.1"/>
    <property type="molecule type" value="Genomic_DNA"/>
</dbReference>
<evidence type="ECO:0000313" key="3">
    <source>
        <dbReference type="EMBL" id="SEN18332.1"/>
    </source>
</evidence>
<feature type="domain" description="FHA" evidence="2">
    <location>
        <begin position="26"/>
        <end position="76"/>
    </location>
</feature>
<dbReference type="OrthoDB" id="273564at2"/>
<feature type="region of interest" description="Disordered" evidence="1">
    <location>
        <begin position="183"/>
        <end position="257"/>
    </location>
</feature>
<keyword evidence="4" id="KW-1185">Reference proteome</keyword>
<reference evidence="3 4" key="1">
    <citation type="submission" date="2016-10" db="EMBL/GenBank/DDBJ databases">
        <authorList>
            <person name="de Groot N.N."/>
        </authorList>
    </citation>
    <scope>NUCLEOTIDE SEQUENCE [LARGE SCALE GENOMIC DNA]</scope>
    <source>
        <strain evidence="3 4">DSM 8512</strain>
    </source>
</reference>
<feature type="compositionally biased region" description="Low complexity" evidence="1">
    <location>
        <begin position="222"/>
        <end position="242"/>
    </location>
</feature>
<dbReference type="Proteomes" id="UP000199054">
    <property type="component" value="Unassembled WGS sequence"/>
</dbReference>
<dbReference type="NCBIfam" id="TIGR03354">
    <property type="entry name" value="VI_FHA"/>
    <property type="match status" value="1"/>
</dbReference>
<feature type="compositionally biased region" description="Low complexity" evidence="1">
    <location>
        <begin position="196"/>
        <end position="215"/>
    </location>
</feature>
<dbReference type="InterPro" id="IPR017735">
    <property type="entry name" value="T6SS_FHA"/>
</dbReference>
<dbReference type="InterPro" id="IPR046883">
    <property type="entry name" value="T6SS_FHA_C"/>
</dbReference>
<protein>
    <submittedName>
        <fullName evidence="3">FHA domain protein</fullName>
    </submittedName>
</protein>